<dbReference type="GO" id="GO:0005737">
    <property type="term" value="C:cytoplasm"/>
    <property type="evidence" value="ECO:0007669"/>
    <property type="project" value="TreeGrafter"/>
</dbReference>
<evidence type="ECO:0008006" key="4">
    <source>
        <dbReference type="Google" id="ProtNLM"/>
    </source>
</evidence>
<name>A0A067MNH9_BOTB1</name>
<evidence type="ECO:0000256" key="1">
    <source>
        <dbReference type="SAM" id="MobiDB-lite"/>
    </source>
</evidence>
<organism evidence="2 3">
    <name type="scientific">Botryobasidium botryosum (strain FD-172 SS1)</name>
    <dbReference type="NCBI Taxonomy" id="930990"/>
    <lineage>
        <taxon>Eukaryota</taxon>
        <taxon>Fungi</taxon>
        <taxon>Dikarya</taxon>
        <taxon>Basidiomycota</taxon>
        <taxon>Agaricomycotina</taxon>
        <taxon>Agaricomycetes</taxon>
        <taxon>Cantharellales</taxon>
        <taxon>Botryobasidiaceae</taxon>
        <taxon>Botryobasidium</taxon>
    </lineage>
</organism>
<sequence>MRRSGPSFAPRTLELQNTAMLARESTSGRIRTKENAYRNHPLPPLPSVSANTPRDAKHAQAKRAPSTRRHADPHHHHHPPPPMPEPRTRIARSNTAHGPPQVVPTTRPPNRSHSSDSIDRKTPASSVARGKKNSHVDLIDKLDITGGLRFHHDGPFDACAPSRNRTAHQAPMLAFNDHIEEVATKPNVPSSAVRAAAGYPPVDRRLSSRAQAAMAAARDGPYGAAAGYYASSGSKKPKSPKEDVLAAAWGRADPEPFEEFSAGTGTGSTTSSIYGSYDFAGKDARAPPAAAPRRGRPSIPPPLPLDLPGSPTA</sequence>
<dbReference type="STRING" id="930990.A0A067MNH9"/>
<accession>A0A067MNH9</accession>
<evidence type="ECO:0000313" key="3">
    <source>
        <dbReference type="Proteomes" id="UP000027195"/>
    </source>
</evidence>
<feature type="compositionally biased region" description="Low complexity" evidence="1">
    <location>
        <begin position="267"/>
        <end position="277"/>
    </location>
</feature>
<reference evidence="3" key="1">
    <citation type="journal article" date="2014" name="Proc. Natl. Acad. Sci. U.S.A.">
        <title>Extensive sampling of basidiomycete genomes demonstrates inadequacy of the white-rot/brown-rot paradigm for wood decay fungi.</title>
        <authorList>
            <person name="Riley R."/>
            <person name="Salamov A.A."/>
            <person name="Brown D.W."/>
            <person name="Nagy L.G."/>
            <person name="Floudas D."/>
            <person name="Held B.W."/>
            <person name="Levasseur A."/>
            <person name="Lombard V."/>
            <person name="Morin E."/>
            <person name="Otillar R."/>
            <person name="Lindquist E.A."/>
            <person name="Sun H."/>
            <person name="LaButti K.M."/>
            <person name="Schmutz J."/>
            <person name="Jabbour D."/>
            <person name="Luo H."/>
            <person name="Baker S.E."/>
            <person name="Pisabarro A.G."/>
            <person name="Walton J.D."/>
            <person name="Blanchette R.A."/>
            <person name="Henrissat B."/>
            <person name="Martin F."/>
            <person name="Cullen D."/>
            <person name="Hibbett D.S."/>
            <person name="Grigoriev I.V."/>
        </authorList>
    </citation>
    <scope>NUCLEOTIDE SEQUENCE [LARGE SCALE GENOMIC DNA]</scope>
    <source>
        <strain evidence="3">FD-172 SS1</strain>
    </source>
</reference>
<gene>
    <name evidence="2" type="ORF">BOTBODRAFT_64891</name>
</gene>
<proteinExistence type="predicted"/>
<dbReference type="HOGENOM" id="CLU_890118_0_0_1"/>
<dbReference type="InParanoid" id="A0A067MNH9"/>
<protein>
    <recommendedName>
        <fullName evidence="4">Pal1-domain-containing protein</fullName>
    </recommendedName>
</protein>
<feature type="non-terminal residue" evidence="2">
    <location>
        <position position="313"/>
    </location>
</feature>
<keyword evidence="3" id="KW-1185">Reference proteome</keyword>
<feature type="region of interest" description="Disordered" evidence="1">
    <location>
        <begin position="1"/>
        <end position="138"/>
    </location>
</feature>
<dbReference type="InterPro" id="IPR013226">
    <property type="entry name" value="Pal1"/>
</dbReference>
<dbReference type="EMBL" id="KL198028">
    <property type="protein sequence ID" value="KDQ16270.1"/>
    <property type="molecule type" value="Genomic_DNA"/>
</dbReference>
<feature type="compositionally biased region" description="Basic and acidic residues" evidence="1">
    <location>
        <begin position="113"/>
        <end position="122"/>
    </location>
</feature>
<feature type="region of interest" description="Disordered" evidence="1">
    <location>
        <begin position="255"/>
        <end position="313"/>
    </location>
</feature>
<feature type="compositionally biased region" description="Basic residues" evidence="1">
    <location>
        <begin position="59"/>
        <end position="79"/>
    </location>
</feature>
<dbReference type="PANTHER" id="PTHR28307">
    <property type="entry name" value="PROTEIN PAL1"/>
    <property type="match status" value="1"/>
</dbReference>
<dbReference type="Pfam" id="PF08316">
    <property type="entry name" value="Pal1"/>
    <property type="match status" value="1"/>
</dbReference>
<dbReference type="OrthoDB" id="5352132at2759"/>
<dbReference type="AlphaFoldDB" id="A0A067MNH9"/>
<dbReference type="Proteomes" id="UP000027195">
    <property type="component" value="Unassembled WGS sequence"/>
</dbReference>
<feature type="compositionally biased region" description="Polar residues" evidence="1">
    <location>
        <begin position="14"/>
        <end position="29"/>
    </location>
</feature>
<dbReference type="PANTHER" id="PTHR28307:SF2">
    <property type="entry name" value="PROTEIN PAL1"/>
    <property type="match status" value="1"/>
</dbReference>
<evidence type="ECO:0000313" key="2">
    <source>
        <dbReference type="EMBL" id="KDQ16270.1"/>
    </source>
</evidence>